<name>A0A2P5BQP7_PARAD</name>
<gene>
    <name evidence="2" type="ORF">PanWU01x14_219430</name>
</gene>
<protein>
    <submittedName>
        <fullName evidence="2">Uncharacterized protein</fullName>
    </submittedName>
</protein>
<reference evidence="3" key="1">
    <citation type="submission" date="2016-06" db="EMBL/GenBank/DDBJ databases">
        <title>Parallel loss of symbiosis genes in relatives of nitrogen-fixing non-legume Parasponia.</title>
        <authorList>
            <person name="Van Velzen R."/>
            <person name="Holmer R."/>
            <person name="Bu F."/>
            <person name="Rutten L."/>
            <person name="Van Zeijl A."/>
            <person name="Liu W."/>
            <person name="Santuari L."/>
            <person name="Cao Q."/>
            <person name="Sharma T."/>
            <person name="Shen D."/>
            <person name="Roswanjaya Y."/>
            <person name="Wardhani T."/>
            <person name="Kalhor M.S."/>
            <person name="Jansen J."/>
            <person name="Van den Hoogen J."/>
            <person name="Gungor B."/>
            <person name="Hartog M."/>
            <person name="Hontelez J."/>
            <person name="Verver J."/>
            <person name="Yang W.-C."/>
            <person name="Schijlen E."/>
            <person name="Repin R."/>
            <person name="Schilthuizen M."/>
            <person name="Schranz E."/>
            <person name="Heidstra R."/>
            <person name="Miyata K."/>
            <person name="Fedorova E."/>
            <person name="Kohlen W."/>
            <person name="Bisseling T."/>
            <person name="Smit S."/>
            <person name="Geurts R."/>
        </authorList>
    </citation>
    <scope>NUCLEOTIDE SEQUENCE [LARGE SCALE GENOMIC DNA]</scope>
    <source>
        <strain evidence="3">cv. WU1-14</strain>
    </source>
</reference>
<accession>A0A2P5BQP7</accession>
<proteinExistence type="predicted"/>
<comment type="caution">
    <text evidence="2">The sequence shown here is derived from an EMBL/GenBank/DDBJ whole genome shotgun (WGS) entry which is preliminary data.</text>
</comment>
<organism evidence="2 3">
    <name type="scientific">Parasponia andersonii</name>
    <name type="common">Sponia andersonii</name>
    <dbReference type="NCBI Taxonomy" id="3476"/>
    <lineage>
        <taxon>Eukaryota</taxon>
        <taxon>Viridiplantae</taxon>
        <taxon>Streptophyta</taxon>
        <taxon>Embryophyta</taxon>
        <taxon>Tracheophyta</taxon>
        <taxon>Spermatophyta</taxon>
        <taxon>Magnoliopsida</taxon>
        <taxon>eudicotyledons</taxon>
        <taxon>Gunneridae</taxon>
        <taxon>Pentapetalae</taxon>
        <taxon>rosids</taxon>
        <taxon>fabids</taxon>
        <taxon>Rosales</taxon>
        <taxon>Cannabaceae</taxon>
        <taxon>Parasponia</taxon>
    </lineage>
</organism>
<dbReference type="Proteomes" id="UP000237105">
    <property type="component" value="Unassembled WGS sequence"/>
</dbReference>
<keyword evidence="3" id="KW-1185">Reference proteome</keyword>
<evidence type="ECO:0000313" key="2">
    <source>
        <dbReference type="EMBL" id="PON51085.1"/>
    </source>
</evidence>
<dbReference type="EMBL" id="JXTB01000238">
    <property type="protein sequence ID" value="PON51085.1"/>
    <property type="molecule type" value="Genomic_DNA"/>
</dbReference>
<evidence type="ECO:0000256" key="1">
    <source>
        <dbReference type="SAM" id="MobiDB-lite"/>
    </source>
</evidence>
<evidence type="ECO:0000313" key="3">
    <source>
        <dbReference type="Proteomes" id="UP000237105"/>
    </source>
</evidence>
<sequence length="267" mass="28797">DWATLTLLRRRRSVRSSPPRRDAPPLAVANGALGGTQHSSVPTAAASGACPVRGEGALTAGGAELCSSGAGNTQREGPAAQPELQALSLENVELVANRTFAQVWSIRLLLYFSASLLDADPLFSFNLQLAAIRSFYSSHIRDLTEELSSRSTLAERSEAVLAELRTNFNLYRSLDEARVSSTVAHALSVERTRLEELAMRLVEVEADKLAQSEATRLAQNELRVKEQELQSAGAKMGLAFVACDRAVDDAKEARKAEAKAKLEAHSL</sequence>
<feature type="region of interest" description="Disordered" evidence="1">
    <location>
        <begin position="12"/>
        <end position="46"/>
    </location>
</feature>
<dbReference type="AlphaFoldDB" id="A0A2P5BQP7"/>
<feature type="non-terminal residue" evidence="2">
    <location>
        <position position="1"/>
    </location>
</feature>